<evidence type="ECO:0000313" key="3">
    <source>
        <dbReference type="EMBL" id="SJL15219.1"/>
    </source>
</evidence>
<dbReference type="AlphaFoldDB" id="A0A284S2L5"/>
<dbReference type="OrthoDB" id="10519356at2759"/>
<evidence type="ECO:0000256" key="1">
    <source>
        <dbReference type="SAM" id="Coils"/>
    </source>
</evidence>
<gene>
    <name evidence="3" type="ORF">ARMOST_18705</name>
</gene>
<proteinExistence type="predicted"/>
<accession>A0A284S2L5</accession>
<feature type="coiled-coil region" evidence="1">
    <location>
        <begin position="100"/>
        <end position="127"/>
    </location>
</feature>
<keyword evidence="4" id="KW-1185">Reference proteome</keyword>
<feature type="compositionally biased region" description="Polar residues" evidence="2">
    <location>
        <begin position="34"/>
        <end position="46"/>
    </location>
</feature>
<feature type="region of interest" description="Disordered" evidence="2">
    <location>
        <begin position="238"/>
        <end position="260"/>
    </location>
</feature>
<evidence type="ECO:0000313" key="4">
    <source>
        <dbReference type="Proteomes" id="UP000219338"/>
    </source>
</evidence>
<name>A0A284S2L5_ARMOS</name>
<dbReference type="OMA" id="NDAHETH"/>
<evidence type="ECO:0000256" key="2">
    <source>
        <dbReference type="SAM" id="MobiDB-lite"/>
    </source>
</evidence>
<feature type="coiled-coil region" evidence="1">
    <location>
        <begin position="196"/>
        <end position="235"/>
    </location>
</feature>
<dbReference type="STRING" id="47428.A0A284S2L5"/>
<feature type="compositionally biased region" description="Polar residues" evidence="2">
    <location>
        <begin position="1"/>
        <end position="10"/>
    </location>
</feature>
<dbReference type="Proteomes" id="UP000219338">
    <property type="component" value="Unassembled WGS sequence"/>
</dbReference>
<sequence length="313" mass="35137">MSDSTTSTSAVVMDVDGTQPSPPVSVPSQVMSDGISSLSSLGTNQPRRGFSFRPRPLPVTPVQFSGKPRVVEQSSYQTNRALDDLQDQLQQRSLNGSDDVAQLQLRISDLNADISAMQQRLDQTVENGLEDHVRKEIKDIEEKACLVVAETSQKETEYGKQLVDLHHDIDAAIQREFNIHMEDKVTNVRIDVDVEHRDLEKQIQDLTDTQKNLVEQRLQEQLVVFDRELEKKQHDLGKEANDAHETHVEAHRSQHEEKKKALSADIQVAWARQGAASASQMEAYDHVSKQLAAIKEDHSLTMKSMTEDALATL</sequence>
<reference evidence="4" key="1">
    <citation type="journal article" date="2017" name="Nat. Ecol. Evol.">
        <title>Genome expansion and lineage-specific genetic innovations in the forest pathogenic fungi Armillaria.</title>
        <authorList>
            <person name="Sipos G."/>
            <person name="Prasanna A.N."/>
            <person name="Walter M.C."/>
            <person name="O'Connor E."/>
            <person name="Balint B."/>
            <person name="Krizsan K."/>
            <person name="Kiss B."/>
            <person name="Hess J."/>
            <person name="Varga T."/>
            <person name="Slot J."/>
            <person name="Riley R."/>
            <person name="Boka B."/>
            <person name="Rigling D."/>
            <person name="Barry K."/>
            <person name="Lee J."/>
            <person name="Mihaltcheva S."/>
            <person name="LaButti K."/>
            <person name="Lipzen A."/>
            <person name="Waldron R."/>
            <person name="Moloney N.M."/>
            <person name="Sperisen C."/>
            <person name="Kredics L."/>
            <person name="Vagvoelgyi C."/>
            <person name="Patrignani A."/>
            <person name="Fitzpatrick D."/>
            <person name="Nagy I."/>
            <person name="Doyle S."/>
            <person name="Anderson J.B."/>
            <person name="Grigoriev I.V."/>
            <person name="Gueldener U."/>
            <person name="Muensterkoetter M."/>
            <person name="Nagy L.G."/>
        </authorList>
    </citation>
    <scope>NUCLEOTIDE SEQUENCE [LARGE SCALE GENOMIC DNA]</scope>
    <source>
        <strain evidence="4">C18/9</strain>
    </source>
</reference>
<keyword evidence="1" id="KW-0175">Coiled coil</keyword>
<feature type="region of interest" description="Disordered" evidence="2">
    <location>
        <begin position="1"/>
        <end position="70"/>
    </location>
</feature>
<dbReference type="EMBL" id="FUEG01000027">
    <property type="protein sequence ID" value="SJL15219.1"/>
    <property type="molecule type" value="Genomic_DNA"/>
</dbReference>
<organism evidence="3 4">
    <name type="scientific">Armillaria ostoyae</name>
    <name type="common">Armillaria root rot fungus</name>
    <dbReference type="NCBI Taxonomy" id="47428"/>
    <lineage>
        <taxon>Eukaryota</taxon>
        <taxon>Fungi</taxon>
        <taxon>Dikarya</taxon>
        <taxon>Basidiomycota</taxon>
        <taxon>Agaricomycotina</taxon>
        <taxon>Agaricomycetes</taxon>
        <taxon>Agaricomycetidae</taxon>
        <taxon>Agaricales</taxon>
        <taxon>Marasmiineae</taxon>
        <taxon>Physalacriaceae</taxon>
        <taxon>Armillaria</taxon>
    </lineage>
</organism>
<protein>
    <submittedName>
        <fullName evidence="3">Uncharacterized protein</fullName>
    </submittedName>
</protein>